<gene>
    <name evidence="1" type="primary">DBP9_1</name>
    <name evidence="1" type="ORF">DSO57_1004385</name>
</gene>
<keyword evidence="1" id="KW-0378">Hydrolase</keyword>
<dbReference type="EC" id="3.6.4.13" evidence="1"/>
<name>A0ACC2U613_9FUNG</name>
<dbReference type="EMBL" id="QTSX02001431">
    <property type="protein sequence ID" value="KAJ9082465.1"/>
    <property type="molecule type" value="Genomic_DNA"/>
</dbReference>
<protein>
    <submittedName>
        <fullName evidence="1">ATP-dependent DNA/RNA helicase</fullName>
        <ecNumber evidence="1">3.6.4.13</ecNumber>
    </submittedName>
</protein>
<keyword evidence="1" id="KW-0547">Nucleotide-binding</keyword>
<keyword evidence="1" id="KW-0067">ATP-binding</keyword>
<evidence type="ECO:0000313" key="2">
    <source>
        <dbReference type="Proteomes" id="UP001165960"/>
    </source>
</evidence>
<reference evidence="1" key="1">
    <citation type="submission" date="2022-04" db="EMBL/GenBank/DDBJ databases">
        <title>Genome of the entomopathogenic fungus Entomophthora muscae.</title>
        <authorList>
            <person name="Elya C."/>
            <person name="Lovett B.R."/>
            <person name="Lee E."/>
            <person name="Macias A.M."/>
            <person name="Hajek A.E."/>
            <person name="De Bivort B.L."/>
            <person name="Kasson M.T."/>
            <person name="De Fine Licht H.H."/>
            <person name="Stajich J.E."/>
        </authorList>
    </citation>
    <scope>NUCLEOTIDE SEQUENCE</scope>
    <source>
        <strain evidence="1">Berkeley</strain>
    </source>
</reference>
<organism evidence="1 2">
    <name type="scientific">Entomophthora muscae</name>
    <dbReference type="NCBI Taxonomy" id="34485"/>
    <lineage>
        <taxon>Eukaryota</taxon>
        <taxon>Fungi</taxon>
        <taxon>Fungi incertae sedis</taxon>
        <taxon>Zoopagomycota</taxon>
        <taxon>Entomophthoromycotina</taxon>
        <taxon>Entomophthoromycetes</taxon>
        <taxon>Entomophthorales</taxon>
        <taxon>Entomophthoraceae</taxon>
        <taxon>Entomophthora</taxon>
    </lineage>
</organism>
<evidence type="ECO:0000313" key="1">
    <source>
        <dbReference type="EMBL" id="KAJ9082465.1"/>
    </source>
</evidence>
<comment type="caution">
    <text evidence="1">The sequence shown here is derived from an EMBL/GenBank/DDBJ whole genome shotgun (WGS) entry which is preliminary data.</text>
</comment>
<proteinExistence type="predicted"/>
<sequence length="480" mass="55011">MILVPTRELSEQVFGQLKEILPYCSNVRYLNLASDVPESLIRSQIKENPHIVIGTPSKMLHFLREKVLLVKSSLRQLVVDEADLALSFGYEKDVEAIIAFLPKMVQSFIMSATINGDVDKLKQLVLRNPVILKLEEAKEEGKLTEYCVKCTKKDKFLLLYVILKLQLIKGKCLVFVDGIDSCYRVKLFLDQFGIRSCVLNSELPLNSRYHAIQEFNRGVYDYIIASDEYTLQGEKDSEDEASDKEEETKQPSKSKKRKLADADKEYGVSRGVDFKNVAAVINFDFPVSAKAYTHRIGRTARGAKKGMSLSLVASDSSEELARFELIEGRRKVEGHNIQPYQFDMNQVNGFRYRAEDALGRINKVRIRNARQKELRKELLNSEKLKSHFEDRPRDLDFLRHDRAILPKLGADHLKSIPSYLMPKLAPVSTEGTLLNGTATIRNPRHDNRKVKHQKPNNRRKRHDPLKTFSATPLPNKRSRR</sequence>
<keyword evidence="2" id="KW-1185">Reference proteome</keyword>
<dbReference type="Proteomes" id="UP001165960">
    <property type="component" value="Unassembled WGS sequence"/>
</dbReference>
<keyword evidence="1" id="KW-0347">Helicase</keyword>
<accession>A0ACC2U613</accession>